<dbReference type="Gene3D" id="3.90.1150.10">
    <property type="entry name" value="Aspartate Aminotransferase, domain 1"/>
    <property type="match status" value="1"/>
</dbReference>
<comment type="similarity">
    <text evidence="5">Belongs to the class-II pyridoxal-phosphate-dependent aminotransferase family.</text>
</comment>
<dbReference type="GO" id="GO:0030170">
    <property type="term" value="F:pyridoxal phosphate binding"/>
    <property type="evidence" value="ECO:0007669"/>
    <property type="project" value="InterPro"/>
</dbReference>
<dbReference type="InterPro" id="IPR015424">
    <property type="entry name" value="PyrdxlP-dep_Trfase"/>
</dbReference>
<reference evidence="7 8" key="1">
    <citation type="submission" date="2016-10" db="EMBL/GenBank/DDBJ databases">
        <authorList>
            <person name="de Groot N.N."/>
        </authorList>
    </citation>
    <scope>NUCLEOTIDE SEQUENCE [LARGE SCALE GENOMIC DNA]</scope>
    <source>
        <strain evidence="7 8">DSM 43941</strain>
    </source>
</reference>
<dbReference type="GO" id="GO:0008483">
    <property type="term" value="F:transaminase activity"/>
    <property type="evidence" value="ECO:0007669"/>
    <property type="project" value="UniProtKB-KW"/>
</dbReference>
<dbReference type="PANTHER" id="PTHR43643">
    <property type="entry name" value="HISTIDINOL-PHOSPHATE AMINOTRANSFERASE 2"/>
    <property type="match status" value="1"/>
</dbReference>
<proteinExistence type="inferred from homology"/>
<dbReference type="STRING" id="113562.SAMN04489716_2025"/>
<comment type="cofactor">
    <cofactor evidence="1 5">
        <name>pyridoxal 5'-phosphate</name>
        <dbReference type="ChEBI" id="CHEBI:597326"/>
    </cofactor>
</comment>
<dbReference type="InterPro" id="IPR050106">
    <property type="entry name" value="HistidinolP_aminotransfase"/>
</dbReference>
<evidence type="ECO:0000256" key="4">
    <source>
        <dbReference type="ARBA" id="ARBA00022898"/>
    </source>
</evidence>
<evidence type="ECO:0000256" key="3">
    <source>
        <dbReference type="ARBA" id="ARBA00022679"/>
    </source>
</evidence>
<dbReference type="Gene3D" id="3.40.640.10">
    <property type="entry name" value="Type I PLP-dependent aspartate aminotransferase-like (Major domain)"/>
    <property type="match status" value="1"/>
</dbReference>
<dbReference type="SUPFAM" id="SSF53383">
    <property type="entry name" value="PLP-dependent transferases"/>
    <property type="match status" value="1"/>
</dbReference>
<dbReference type="Proteomes" id="UP000198688">
    <property type="component" value="Chromosome I"/>
</dbReference>
<dbReference type="Pfam" id="PF00155">
    <property type="entry name" value="Aminotran_1_2"/>
    <property type="match status" value="1"/>
</dbReference>
<name>A0A1H1W905_9ACTN</name>
<dbReference type="InterPro" id="IPR015422">
    <property type="entry name" value="PyrdxlP-dep_Trfase_small"/>
</dbReference>
<evidence type="ECO:0000256" key="2">
    <source>
        <dbReference type="ARBA" id="ARBA00022576"/>
    </source>
</evidence>
<evidence type="ECO:0000256" key="5">
    <source>
        <dbReference type="RuleBase" id="RU003693"/>
    </source>
</evidence>
<dbReference type="RefSeq" id="WP_231954362.1">
    <property type="nucleotide sequence ID" value="NZ_BOMJ01000013.1"/>
</dbReference>
<dbReference type="CDD" id="cd00609">
    <property type="entry name" value="AAT_like"/>
    <property type="match status" value="1"/>
</dbReference>
<dbReference type="InterPro" id="IPR015421">
    <property type="entry name" value="PyrdxlP-dep_Trfase_major"/>
</dbReference>
<keyword evidence="3 7" id="KW-0808">Transferase</keyword>
<evidence type="ECO:0000313" key="7">
    <source>
        <dbReference type="EMBL" id="SDS93593.1"/>
    </source>
</evidence>
<organism evidence="7 8">
    <name type="scientific">Actinoplanes derwentensis</name>
    <dbReference type="NCBI Taxonomy" id="113562"/>
    <lineage>
        <taxon>Bacteria</taxon>
        <taxon>Bacillati</taxon>
        <taxon>Actinomycetota</taxon>
        <taxon>Actinomycetes</taxon>
        <taxon>Micromonosporales</taxon>
        <taxon>Micromonosporaceae</taxon>
        <taxon>Actinoplanes</taxon>
    </lineage>
</organism>
<dbReference type="EMBL" id="LT629758">
    <property type="protein sequence ID" value="SDS93593.1"/>
    <property type="molecule type" value="Genomic_DNA"/>
</dbReference>
<dbReference type="PROSITE" id="PS00599">
    <property type="entry name" value="AA_TRANSFER_CLASS_2"/>
    <property type="match status" value="1"/>
</dbReference>
<evidence type="ECO:0000259" key="6">
    <source>
        <dbReference type="Pfam" id="PF00155"/>
    </source>
</evidence>
<dbReference type="PANTHER" id="PTHR43643:SF3">
    <property type="entry name" value="HISTIDINOL-PHOSPHATE AMINOTRANSFERASE"/>
    <property type="match status" value="1"/>
</dbReference>
<keyword evidence="2 7" id="KW-0032">Aminotransferase</keyword>
<evidence type="ECO:0000313" key="8">
    <source>
        <dbReference type="Proteomes" id="UP000198688"/>
    </source>
</evidence>
<gene>
    <name evidence="7" type="ORF">SAMN04489716_2025</name>
</gene>
<accession>A0A1H1W905</accession>
<feature type="domain" description="Aminotransferase class I/classII large" evidence="6">
    <location>
        <begin position="7"/>
        <end position="325"/>
    </location>
</feature>
<dbReference type="InterPro" id="IPR001917">
    <property type="entry name" value="Aminotrans_II_pyridoxalP_BS"/>
</dbReference>
<keyword evidence="4 5" id="KW-0663">Pyridoxal phosphate</keyword>
<dbReference type="InterPro" id="IPR004839">
    <property type="entry name" value="Aminotransferase_I/II_large"/>
</dbReference>
<protein>
    <submittedName>
        <fullName evidence="7">Histidinol-phosphate aminotransferase</fullName>
    </submittedName>
</protein>
<sequence>MTATTADLSMNETPYPPPPAIAALITADTHRLHRYPSNTVAPLIGALAGRLGVPAGQVLVGPGSAGLIQHLIQSLGPARTDVIVPALSFEAYPLLVANAGARPVPVAMAGLDQDLDATAAAITGNTRCVLLCNPNNPTGTALRRDALHRFLDRVPPDVPVILDEAYREFVTDPDVPDGVELARGRDNVCVTRTFSKAYGLAALRIGYAVAPQHLAGPARMTGAVFFPNTFAQNAALACLDAAVEAEVTARCTAVTGERDRLTSELTARGIPVAGSQANFVWLPLGDGADAFTARCAEAGILVRGYPGVGVRVTVGTTADNDRLLSTVAAAVPR</sequence>
<evidence type="ECO:0000256" key="1">
    <source>
        <dbReference type="ARBA" id="ARBA00001933"/>
    </source>
</evidence>
<keyword evidence="8" id="KW-1185">Reference proteome</keyword>
<dbReference type="AlphaFoldDB" id="A0A1H1W905"/>